<dbReference type="NCBIfam" id="TIGR01445">
    <property type="entry name" value="intein_Nterm"/>
    <property type="match status" value="1"/>
</dbReference>
<organism evidence="1 2">
    <name type="scientific">Candidatus Kuenenbacteria bacterium CG_4_9_14_3_um_filter_39_14</name>
    <dbReference type="NCBI Taxonomy" id="1974616"/>
    <lineage>
        <taxon>Bacteria</taxon>
        <taxon>Candidatus Kueneniibacteriota</taxon>
    </lineage>
</organism>
<dbReference type="GO" id="GO:0016539">
    <property type="term" value="P:intein-mediated protein splicing"/>
    <property type="evidence" value="ECO:0007669"/>
    <property type="project" value="InterPro"/>
</dbReference>
<dbReference type="SUPFAM" id="SSF51294">
    <property type="entry name" value="Hedgehog/intein (Hint) domain"/>
    <property type="match status" value="1"/>
</dbReference>
<feature type="non-terminal residue" evidence="1">
    <location>
        <position position="1"/>
    </location>
</feature>
<name>A0A2M7Z7X2_9BACT</name>
<reference evidence="2" key="1">
    <citation type="submission" date="2017-09" db="EMBL/GenBank/DDBJ databases">
        <title>Depth-based differentiation of microbial function through sediment-hosted aquifers and enrichment of novel symbionts in the deep terrestrial subsurface.</title>
        <authorList>
            <person name="Probst A.J."/>
            <person name="Ladd B."/>
            <person name="Jarett J.K."/>
            <person name="Geller-Mcgrath D.E."/>
            <person name="Sieber C.M.K."/>
            <person name="Emerson J.B."/>
            <person name="Anantharaman K."/>
            <person name="Thomas B.C."/>
            <person name="Malmstrom R."/>
            <person name="Stieglmeier M."/>
            <person name="Klingl A."/>
            <person name="Woyke T."/>
            <person name="Ryan C.M."/>
            <person name="Banfield J.F."/>
        </authorList>
    </citation>
    <scope>NUCLEOTIDE SEQUENCE [LARGE SCALE GENOMIC DNA]</scope>
</reference>
<dbReference type="Gene3D" id="2.170.16.10">
    <property type="entry name" value="Hedgehog/Intein (Hint) domain"/>
    <property type="match status" value="1"/>
</dbReference>
<proteinExistence type="predicted"/>
<dbReference type="InterPro" id="IPR006141">
    <property type="entry name" value="Intein_N"/>
</dbReference>
<dbReference type="InterPro" id="IPR036844">
    <property type="entry name" value="Hint_dom_sf"/>
</dbReference>
<protein>
    <recommendedName>
        <fullName evidence="3">Hint domain-containing protein</fullName>
    </recommendedName>
</protein>
<dbReference type="CDD" id="cd00081">
    <property type="entry name" value="Hint"/>
    <property type="match status" value="1"/>
</dbReference>
<sequence length="140" mass="15919">GNVGIGTTNPTQKLSVVGHCMTGDTLLPIRRRKKVKKLNKKLNNFDPLNQDGTLNNEDYDYLLTPIRDVLPGDQVLSLNEATNRAEYRKIRALMDMGVRAIYELRTKSGRIIRTTAEHPYLVKTQNPNVKSQNFNLKIKI</sequence>
<dbReference type="AlphaFoldDB" id="A0A2M7Z7X2"/>
<comment type="caution">
    <text evidence="1">The sequence shown here is derived from an EMBL/GenBank/DDBJ whole genome shotgun (WGS) entry which is preliminary data.</text>
</comment>
<evidence type="ECO:0000313" key="2">
    <source>
        <dbReference type="Proteomes" id="UP000229569"/>
    </source>
</evidence>
<dbReference type="Proteomes" id="UP000229569">
    <property type="component" value="Unassembled WGS sequence"/>
</dbReference>
<accession>A0A2M7Z7X2</accession>
<dbReference type="PROSITE" id="PS50817">
    <property type="entry name" value="INTEIN_N_TER"/>
    <property type="match status" value="1"/>
</dbReference>
<evidence type="ECO:0008006" key="3">
    <source>
        <dbReference type="Google" id="ProtNLM"/>
    </source>
</evidence>
<gene>
    <name evidence="1" type="ORF">CO134_04105</name>
</gene>
<dbReference type="EMBL" id="PFVG01000114">
    <property type="protein sequence ID" value="PJA91678.1"/>
    <property type="molecule type" value="Genomic_DNA"/>
</dbReference>
<evidence type="ECO:0000313" key="1">
    <source>
        <dbReference type="EMBL" id="PJA91678.1"/>
    </source>
</evidence>